<evidence type="ECO:0000313" key="4">
    <source>
        <dbReference type="EMBL" id="MDT7041888.1"/>
    </source>
</evidence>
<dbReference type="CDD" id="cd07043">
    <property type="entry name" value="STAS_anti-anti-sigma_factors"/>
    <property type="match status" value="1"/>
</dbReference>
<accession>A0ABU3K6C2</accession>
<evidence type="ECO:0000259" key="3">
    <source>
        <dbReference type="PROSITE" id="PS50801"/>
    </source>
</evidence>
<dbReference type="EMBL" id="JAQOUE010000001">
    <property type="protein sequence ID" value="MDT7041888.1"/>
    <property type="molecule type" value="Genomic_DNA"/>
</dbReference>
<evidence type="ECO:0000256" key="2">
    <source>
        <dbReference type="RuleBase" id="RU003749"/>
    </source>
</evidence>
<gene>
    <name evidence="4" type="ORF">PPG34_05955</name>
</gene>
<comment type="caution">
    <text evidence="4">The sequence shown here is derived from an EMBL/GenBank/DDBJ whole genome shotgun (WGS) entry which is preliminary data.</text>
</comment>
<feature type="domain" description="STAS" evidence="3">
    <location>
        <begin position="1"/>
        <end position="110"/>
    </location>
</feature>
<dbReference type="PROSITE" id="PS50801">
    <property type="entry name" value="STAS"/>
    <property type="match status" value="1"/>
</dbReference>
<dbReference type="Gene3D" id="3.30.750.24">
    <property type="entry name" value="STAS domain"/>
    <property type="match status" value="1"/>
</dbReference>
<evidence type="ECO:0000256" key="1">
    <source>
        <dbReference type="ARBA" id="ARBA00009013"/>
    </source>
</evidence>
<dbReference type="RefSeq" id="WP_313832235.1">
    <property type="nucleotide sequence ID" value="NZ_JAQOUE010000001.1"/>
</dbReference>
<dbReference type="NCBIfam" id="TIGR00377">
    <property type="entry name" value="ant_ant_sig"/>
    <property type="match status" value="1"/>
</dbReference>
<organism evidence="4 5">
    <name type="scientific">Candidatus Nitronereus thalassa</name>
    <dbReference type="NCBI Taxonomy" id="3020898"/>
    <lineage>
        <taxon>Bacteria</taxon>
        <taxon>Pseudomonadati</taxon>
        <taxon>Nitrospirota</taxon>
        <taxon>Nitrospiria</taxon>
        <taxon>Nitrospirales</taxon>
        <taxon>Nitrospiraceae</taxon>
        <taxon>Candidatus Nitronereus</taxon>
    </lineage>
</organism>
<dbReference type="InterPro" id="IPR036513">
    <property type="entry name" value="STAS_dom_sf"/>
</dbReference>
<dbReference type="Pfam" id="PF01740">
    <property type="entry name" value="STAS"/>
    <property type="match status" value="1"/>
</dbReference>
<comment type="similarity">
    <text evidence="1 2">Belongs to the anti-sigma-factor antagonist family.</text>
</comment>
<protein>
    <recommendedName>
        <fullName evidence="2">Anti-sigma factor antagonist</fullName>
    </recommendedName>
</protein>
<dbReference type="SUPFAM" id="SSF52091">
    <property type="entry name" value="SpoIIaa-like"/>
    <property type="match status" value="1"/>
</dbReference>
<dbReference type="InterPro" id="IPR003658">
    <property type="entry name" value="Anti-sigma_ant"/>
</dbReference>
<reference evidence="4 5" key="1">
    <citation type="journal article" date="2023" name="ISME J.">
        <title>Cultivation and genomic characterization of novel and ubiquitous marine nitrite-oxidizing bacteria from the Nitrospirales.</title>
        <authorList>
            <person name="Mueller A.J."/>
            <person name="Daebeler A."/>
            <person name="Herbold C.W."/>
            <person name="Kirkegaard R.H."/>
            <person name="Daims H."/>
        </authorList>
    </citation>
    <scope>NUCLEOTIDE SEQUENCE [LARGE SCALE GENOMIC DNA]</scope>
    <source>
        <strain evidence="4 5">EB</strain>
    </source>
</reference>
<name>A0ABU3K6C2_9BACT</name>
<keyword evidence="5" id="KW-1185">Reference proteome</keyword>
<dbReference type="Proteomes" id="UP001250932">
    <property type="component" value="Unassembled WGS sequence"/>
</dbReference>
<dbReference type="InterPro" id="IPR002645">
    <property type="entry name" value="STAS_dom"/>
</dbReference>
<evidence type="ECO:0000313" key="5">
    <source>
        <dbReference type="Proteomes" id="UP001250932"/>
    </source>
</evidence>
<proteinExistence type="inferred from homology"/>
<dbReference type="PANTHER" id="PTHR33495">
    <property type="entry name" value="ANTI-SIGMA FACTOR ANTAGONIST TM_1081-RELATED-RELATED"/>
    <property type="match status" value="1"/>
</dbReference>
<sequence>MELTEHQQGSATVLDISGRFDFASRREFKEAMDRLQQAGCHHVILNLEKVSFVDSSALGLLVVAHQNLKLKEGRISLVNPQSYVRQILDLANVPRMIPVFSSVEEACSGFDQSVAVAH</sequence>